<evidence type="ECO:0000256" key="3">
    <source>
        <dbReference type="ARBA" id="ARBA00022729"/>
    </source>
</evidence>
<keyword evidence="2" id="KW-0813">Transport</keyword>
<comment type="caution">
    <text evidence="6">The sequence shown here is derived from an EMBL/GenBank/DDBJ whole genome shotgun (WGS) entry which is preliminary data.</text>
</comment>
<gene>
    <name evidence="6" type="ORF">ACFQMA_09660</name>
</gene>
<dbReference type="Pfam" id="PF00496">
    <property type="entry name" value="SBP_bac_5"/>
    <property type="match status" value="1"/>
</dbReference>
<name>A0ABD5Y2K1_9EURY</name>
<feature type="compositionally biased region" description="Gly residues" evidence="4">
    <location>
        <begin position="46"/>
        <end position="63"/>
    </location>
</feature>
<protein>
    <submittedName>
        <fullName evidence="6">ABC transporter substrate-binding protein</fullName>
    </submittedName>
</protein>
<dbReference type="InterPro" id="IPR039424">
    <property type="entry name" value="SBP_5"/>
</dbReference>
<dbReference type="GeneID" id="78820373"/>
<evidence type="ECO:0000313" key="6">
    <source>
        <dbReference type="EMBL" id="MFC7140098.1"/>
    </source>
</evidence>
<dbReference type="SUPFAM" id="SSF53850">
    <property type="entry name" value="Periplasmic binding protein-like II"/>
    <property type="match status" value="1"/>
</dbReference>
<feature type="region of interest" description="Disordered" evidence="4">
    <location>
        <begin position="29"/>
        <end position="68"/>
    </location>
</feature>
<dbReference type="PANTHER" id="PTHR30290">
    <property type="entry name" value="PERIPLASMIC BINDING COMPONENT OF ABC TRANSPORTER"/>
    <property type="match status" value="1"/>
</dbReference>
<evidence type="ECO:0000313" key="7">
    <source>
        <dbReference type="Proteomes" id="UP001596432"/>
    </source>
</evidence>
<dbReference type="InterPro" id="IPR000914">
    <property type="entry name" value="SBP_5_dom"/>
</dbReference>
<dbReference type="Gene3D" id="3.40.190.10">
    <property type="entry name" value="Periplasmic binding protein-like II"/>
    <property type="match status" value="1"/>
</dbReference>
<accession>A0ABD5Y2K1</accession>
<evidence type="ECO:0000256" key="4">
    <source>
        <dbReference type="SAM" id="MobiDB-lite"/>
    </source>
</evidence>
<evidence type="ECO:0000259" key="5">
    <source>
        <dbReference type="Pfam" id="PF00496"/>
    </source>
</evidence>
<keyword evidence="3" id="KW-0732">Signal</keyword>
<proteinExistence type="inferred from homology"/>
<evidence type="ECO:0000256" key="2">
    <source>
        <dbReference type="ARBA" id="ARBA00022448"/>
    </source>
</evidence>
<dbReference type="Proteomes" id="UP001596432">
    <property type="component" value="Unassembled WGS sequence"/>
</dbReference>
<reference evidence="6 7" key="1">
    <citation type="journal article" date="2019" name="Int. J. Syst. Evol. Microbiol.">
        <title>The Global Catalogue of Microorganisms (GCM) 10K type strain sequencing project: providing services to taxonomists for standard genome sequencing and annotation.</title>
        <authorList>
            <consortium name="The Broad Institute Genomics Platform"/>
            <consortium name="The Broad Institute Genome Sequencing Center for Infectious Disease"/>
            <person name="Wu L."/>
            <person name="Ma J."/>
        </authorList>
    </citation>
    <scope>NUCLEOTIDE SEQUENCE [LARGE SCALE GENOMIC DNA]</scope>
    <source>
        <strain evidence="6 7">XZYJT29</strain>
    </source>
</reference>
<dbReference type="Gene3D" id="3.10.105.10">
    <property type="entry name" value="Dipeptide-binding Protein, Domain 3"/>
    <property type="match status" value="1"/>
</dbReference>
<evidence type="ECO:0000256" key="1">
    <source>
        <dbReference type="ARBA" id="ARBA00005695"/>
    </source>
</evidence>
<dbReference type="RefSeq" id="WP_274325665.1">
    <property type="nucleotide sequence ID" value="NZ_CP118158.1"/>
</dbReference>
<dbReference type="AlphaFoldDB" id="A0ABD5Y2K1"/>
<feature type="domain" description="Solute-binding protein family 5" evidence="5">
    <location>
        <begin position="125"/>
        <end position="485"/>
    </location>
</feature>
<sequence>MASDNSDYRDVISRRRFVELTGVSGAAALAGCGGGGGTDTPEDGGSDGGDGTGDGGTSGGDGGSTDVKDVTLVGATNNGVPSDLHFNTYATQNVGTYMTYDLFDQYMKYDAANGEFIPYAISDYTIDGTTVTLNIREDLVWHNGDDVTSEDLLTQFEMLTLVNDPVSDFVDSWKADGDKTVVLELAGDTNETILLHQLAQLRIDAKSEIFSQFEGDAEGLQGFQWHGKDQKVIGSGPWQFDNKDNQQATLTRFGDHPDASGINFNEYQYLYRDGNEQGHQGLLGGELDVHISLFAPPPVVDNFPDHVVEANPPAKWGYGICFNHDDPHFGQRKVRQAVAHIVNREDIVKNAGPRTKVATSVPCGITPDDIDRWIGDSKDSFESYGVASSQNKKAAKLMREAGYEGEVGGSWSKDGKKLSVDFISPAGWTDWTTATESVVDQLSSFGIEATVNTLPGSDWTNAFVNGNFSMGARPWTPGGPRSSFPYFVLRHQLLATAFDGGHNYPADKEFTLSGGPNGEVTLNPKSAVQKLATTTDEKEVQSLISNLAYHNNQELPFLSVVGKLEQSWLTNDDWKVPSEDADILQIKWPANWLPRRGKLQAK</sequence>
<dbReference type="PANTHER" id="PTHR30290:SF9">
    <property type="entry name" value="OLIGOPEPTIDE-BINDING PROTEIN APPA"/>
    <property type="match status" value="1"/>
</dbReference>
<keyword evidence="7" id="KW-1185">Reference proteome</keyword>
<dbReference type="EMBL" id="JBHTAS010000001">
    <property type="protein sequence ID" value="MFC7140098.1"/>
    <property type="molecule type" value="Genomic_DNA"/>
</dbReference>
<comment type="similarity">
    <text evidence="1">Belongs to the bacterial solute-binding protein 5 family.</text>
</comment>
<organism evidence="6 7">
    <name type="scientific">Halosimplex aquaticum</name>
    <dbReference type="NCBI Taxonomy" id="3026162"/>
    <lineage>
        <taxon>Archaea</taxon>
        <taxon>Methanobacteriati</taxon>
        <taxon>Methanobacteriota</taxon>
        <taxon>Stenosarchaea group</taxon>
        <taxon>Halobacteria</taxon>
        <taxon>Halobacteriales</taxon>
        <taxon>Haloarculaceae</taxon>
        <taxon>Halosimplex</taxon>
    </lineage>
</organism>